<keyword evidence="3" id="KW-1185">Reference proteome</keyword>
<evidence type="ECO:0000313" key="2">
    <source>
        <dbReference type="EMBL" id="GBP66376.1"/>
    </source>
</evidence>
<feature type="compositionally biased region" description="Basic and acidic residues" evidence="1">
    <location>
        <begin position="17"/>
        <end position="29"/>
    </location>
</feature>
<proteinExistence type="predicted"/>
<feature type="region of interest" description="Disordered" evidence="1">
    <location>
        <begin position="76"/>
        <end position="105"/>
    </location>
</feature>
<comment type="caution">
    <text evidence="2">The sequence shown here is derived from an EMBL/GenBank/DDBJ whole genome shotgun (WGS) entry which is preliminary data.</text>
</comment>
<dbReference type="Proteomes" id="UP000299102">
    <property type="component" value="Unassembled WGS sequence"/>
</dbReference>
<reference evidence="2 3" key="1">
    <citation type="journal article" date="2019" name="Commun. Biol.">
        <title>The bagworm genome reveals a unique fibroin gene that provides high tensile strength.</title>
        <authorList>
            <person name="Kono N."/>
            <person name="Nakamura H."/>
            <person name="Ohtoshi R."/>
            <person name="Tomita M."/>
            <person name="Numata K."/>
            <person name="Arakawa K."/>
        </authorList>
    </citation>
    <scope>NUCLEOTIDE SEQUENCE [LARGE SCALE GENOMIC DNA]</scope>
</reference>
<name>A0A4C1XR13_EUMVA</name>
<sequence length="116" mass="13102">MLSPYDFLTIEALAHRDDERPCVPNDKPKFGKSGKAGSTSTHRRDQSQLSERSSRITLLPGFSCIVNLFPSDTFARRRTAPRARARGRPRLQRRRRPSPAIARRAPAASWNCITIT</sequence>
<feature type="compositionally biased region" description="Basic residues" evidence="1">
    <location>
        <begin position="76"/>
        <end position="97"/>
    </location>
</feature>
<accession>A0A4C1XR13</accession>
<protein>
    <submittedName>
        <fullName evidence="2">Uncharacterized protein</fullName>
    </submittedName>
</protein>
<feature type="region of interest" description="Disordered" evidence="1">
    <location>
        <begin position="17"/>
        <end position="54"/>
    </location>
</feature>
<evidence type="ECO:0000256" key="1">
    <source>
        <dbReference type="SAM" id="MobiDB-lite"/>
    </source>
</evidence>
<organism evidence="2 3">
    <name type="scientific">Eumeta variegata</name>
    <name type="common">Bagworm moth</name>
    <name type="synonym">Eumeta japonica</name>
    <dbReference type="NCBI Taxonomy" id="151549"/>
    <lineage>
        <taxon>Eukaryota</taxon>
        <taxon>Metazoa</taxon>
        <taxon>Ecdysozoa</taxon>
        <taxon>Arthropoda</taxon>
        <taxon>Hexapoda</taxon>
        <taxon>Insecta</taxon>
        <taxon>Pterygota</taxon>
        <taxon>Neoptera</taxon>
        <taxon>Endopterygota</taxon>
        <taxon>Lepidoptera</taxon>
        <taxon>Glossata</taxon>
        <taxon>Ditrysia</taxon>
        <taxon>Tineoidea</taxon>
        <taxon>Psychidae</taxon>
        <taxon>Oiketicinae</taxon>
        <taxon>Eumeta</taxon>
    </lineage>
</organism>
<evidence type="ECO:0000313" key="3">
    <source>
        <dbReference type="Proteomes" id="UP000299102"/>
    </source>
</evidence>
<dbReference type="AlphaFoldDB" id="A0A4C1XR13"/>
<dbReference type="EMBL" id="BGZK01000955">
    <property type="protein sequence ID" value="GBP66376.1"/>
    <property type="molecule type" value="Genomic_DNA"/>
</dbReference>
<gene>
    <name evidence="2" type="ORF">EVAR_88486_1</name>
</gene>